<dbReference type="InterPro" id="IPR019468">
    <property type="entry name" value="AdenyloSucc_lyase_C"/>
</dbReference>
<evidence type="ECO:0000313" key="6">
    <source>
        <dbReference type="Proteomes" id="UP000727993"/>
    </source>
</evidence>
<protein>
    <recommendedName>
        <fullName evidence="2 3">Adenylosuccinate lyase</fullName>
        <shortName evidence="3">ASL</shortName>
        <ecNumber evidence="2 3">4.3.2.2</ecNumber>
    </recommendedName>
    <alternativeName>
        <fullName evidence="3">Adenylosuccinase</fullName>
    </alternativeName>
</protein>
<comment type="pathway">
    <text evidence="3">Purine metabolism; AMP biosynthesis via de novo pathway; AMP from IMP: step 2/2.</text>
</comment>
<dbReference type="Pfam" id="PF00206">
    <property type="entry name" value="Lyase_1"/>
    <property type="match status" value="1"/>
</dbReference>
<reference evidence="5 6" key="1">
    <citation type="submission" date="2020-10" db="EMBL/GenBank/DDBJ databases">
        <title>Connecting structure to function with the recovery of over 1000 high-quality activated sludge metagenome-assembled genomes encoding full-length rRNA genes using long-read sequencing.</title>
        <authorList>
            <person name="Singleton C.M."/>
            <person name="Petriglieri F."/>
            <person name="Kristensen J.M."/>
            <person name="Kirkegaard R.H."/>
            <person name="Michaelsen T.Y."/>
            <person name="Andersen M.H."/>
            <person name="Karst S.M."/>
            <person name="Dueholm M.S."/>
            <person name="Nielsen P.H."/>
            <person name="Albertsen M."/>
        </authorList>
    </citation>
    <scope>NUCLEOTIDE SEQUENCE [LARGE SCALE GENOMIC DNA]</scope>
    <source>
        <strain evidence="5">Lyne_18-Q3-R50-59_MAXAC.006</strain>
    </source>
</reference>
<comment type="caution">
    <text evidence="5">The sequence shown here is derived from an EMBL/GenBank/DDBJ whole genome shotgun (WGS) entry which is preliminary data.</text>
</comment>
<evidence type="ECO:0000313" key="5">
    <source>
        <dbReference type="EMBL" id="MBK9297320.1"/>
    </source>
</evidence>
<comment type="pathway">
    <text evidence="3">Purine metabolism; IMP biosynthesis via de novo pathway; 5-amino-1-(5-phospho-D-ribosyl)imidazole-4-carboxamide from 5-amino-1-(5-phospho-D-ribosyl)imidazole-4-carboxylate: step 2/2.</text>
</comment>
<gene>
    <name evidence="5" type="ORF">IPN02_10920</name>
</gene>
<dbReference type="EC" id="4.3.2.2" evidence="2 3"/>
<dbReference type="PANTHER" id="PTHR43172">
    <property type="entry name" value="ADENYLOSUCCINATE LYASE"/>
    <property type="match status" value="1"/>
</dbReference>
<keyword evidence="3" id="KW-0658">Purine biosynthesis</keyword>
<accession>A0A936NBL9</accession>
<dbReference type="Gene3D" id="1.10.40.30">
    <property type="entry name" value="Fumarase/aspartase (C-terminal domain)"/>
    <property type="match status" value="1"/>
</dbReference>
<dbReference type="PRINTS" id="PR00149">
    <property type="entry name" value="FUMRATELYASE"/>
</dbReference>
<sequence>MATAPQISTPESDTVRSPVANVLAGRYASPEMAELWSAEGKIVLERELWIAVLTAQAQLGMDVPDGVIADYESVIDRVDLASIDARERITRHDVKARIEEFSALAGHEYIHAGMTSRDLTENVEQLQLRRSMELLADRAVASLARLGQLAADHATTVMAGRSHNVAAQATTLGKRFASAAEELLEAHDRLRALIERYPLRGLKGPVGTQADLVDLLGSADQVANLERRVATHLGFANVLTSVGQVYPRSLDYEVVTALAQLASGPSSLATTIRLMAGNELVTEGFREGQVGSSAMPHKMNARSAERVCGLRVILDGHVAMIGGLAGHQWNEGDVFDSVVRRVALPDAAFATDGLFNTFIDVLDGFGAYPAVIQRELDRYLPFLSTTKVLMAAVRSGVGRETAHEAIKGHAVAVAREMREAGAEGNDLLDRLAGEPALGLDRGQIDAALGEPLEFVGTAPQQVATVVERIERTLKAHPEAAAYTPALVL</sequence>
<dbReference type="InterPro" id="IPR022761">
    <property type="entry name" value="Fumarate_lyase_N"/>
</dbReference>
<proteinExistence type="inferred from homology"/>
<dbReference type="InterPro" id="IPR008948">
    <property type="entry name" value="L-Aspartase-like"/>
</dbReference>
<dbReference type="NCBIfam" id="TIGR00928">
    <property type="entry name" value="purB"/>
    <property type="match status" value="1"/>
</dbReference>
<comment type="catalytic activity">
    <reaction evidence="3">
        <text>(2S)-2-[5-amino-1-(5-phospho-beta-D-ribosyl)imidazole-4-carboxamido]succinate = 5-amino-1-(5-phospho-beta-D-ribosyl)imidazole-4-carboxamide + fumarate</text>
        <dbReference type="Rhea" id="RHEA:23920"/>
        <dbReference type="ChEBI" id="CHEBI:29806"/>
        <dbReference type="ChEBI" id="CHEBI:58443"/>
        <dbReference type="ChEBI" id="CHEBI:58475"/>
        <dbReference type="EC" id="4.3.2.2"/>
    </reaction>
</comment>
<dbReference type="PROSITE" id="PS00163">
    <property type="entry name" value="FUMARATE_LYASES"/>
    <property type="match status" value="1"/>
</dbReference>
<dbReference type="EMBL" id="JADJZA010000007">
    <property type="protein sequence ID" value="MBK9297320.1"/>
    <property type="molecule type" value="Genomic_DNA"/>
</dbReference>
<comment type="catalytic activity">
    <reaction evidence="3">
        <text>N(6)-(1,2-dicarboxyethyl)-AMP = fumarate + AMP</text>
        <dbReference type="Rhea" id="RHEA:16853"/>
        <dbReference type="ChEBI" id="CHEBI:29806"/>
        <dbReference type="ChEBI" id="CHEBI:57567"/>
        <dbReference type="ChEBI" id="CHEBI:456215"/>
        <dbReference type="EC" id="4.3.2.2"/>
    </reaction>
</comment>
<dbReference type="GO" id="GO:0005829">
    <property type="term" value="C:cytosol"/>
    <property type="evidence" value="ECO:0007669"/>
    <property type="project" value="TreeGrafter"/>
</dbReference>
<dbReference type="Gene3D" id="1.20.200.10">
    <property type="entry name" value="Fumarase/aspartase (Central domain)"/>
    <property type="match status" value="1"/>
</dbReference>
<keyword evidence="1 3" id="KW-0456">Lyase</keyword>
<evidence type="ECO:0000256" key="1">
    <source>
        <dbReference type="ARBA" id="ARBA00023239"/>
    </source>
</evidence>
<dbReference type="Pfam" id="PF10397">
    <property type="entry name" value="ADSL_C"/>
    <property type="match status" value="1"/>
</dbReference>
<comment type="similarity">
    <text evidence="3">Belongs to the lyase 1 family. Adenylosuccinate lyase subfamily.</text>
</comment>
<dbReference type="AlphaFoldDB" id="A0A936NBL9"/>
<name>A0A936NBL9_9ACTN</name>
<evidence type="ECO:0000256" key="3">
    <source>
        <dbReference type="RuleBase" id="RU361172"/>
    </source>
</evidence>
<dbReference type="InterPro" id="IPR000362">
    <property type="entry name" value="Fumarate_lyase_fam"/>
</dbReference>
<dbReference type="Gene3D" id="1.10.275.60">
    <property type="match status" value="1"/>
</dbReference>
<evidence type="ECO:0000256" key="2">
    <source>
        <dbReference type="NCBIfam" id="TIGR00928"/>
    </source>
</evidence>
<dbReference type="GO" id="GO:0070626">
    <property type="term" value="F:(S)-2-(5-amino-1-(5-phospho-D-ribosyl)imidazole-4-carboxamido) succinate lyase (fumarate-forming) activity"/>
    <property type="evidence" value="ECO:0007669"/>
    <property type="project" value="TreeGrafter"/>
</dbReference>
<evidence type="ECO:0000259" key="4">
    <source>
        <dbReference type="SMART" id="SM00998"/>
    </source>
</evidence>
<dbReference type="GO" id="GO:0004018">
    <property type="term" value="F:N6-(1,2-dicarboxyethyl)AMP AMP-lyase (fumarate-forming) activity"/>
    <property type="evidence" value="ECO:0007669"/>
    <property type="project" value="UniProtKB-UniRule"/>
</dbReference>
<organism evidence="5 6">
    <name type="scientific">Candidatus Neomicrothrix subdominans</name>
    <dbReference type="NCBI Taxonomy" id="2954438"/>
    <lineage>
        <taxon>Bacteria</taxon>
        <taxon>Bacillati</taxon>
        <taxon>Actinomycetota</taxon>
        <taxon>Acidimicrobiia</taxon>
        <taxon>Acidimicrobiales</taxon>
        <taxon>Microthrixaceae</taxon>
        <taxon>Candidatus Neomicrothrix</taxon>
    </lineage>
</organism>
<dbReference type="SUPFAM" id="SSF48557">
    <property type="entry name" value="L-aspartase-like"/>
    <property type="match status" value="1"/>
</dbReference>
<dbReference type="Proteomes" id="UP000727993">
    <property type="component" value="Unassembled WGS sequence"/>
</dbReference>
<feature type="domain" description="Adenylosuccinate lyase C-terminal" evidence="4">
    <location>
        <begin position="380"/>
        <end position="466"/>
    </location>
</feature>
<dbReference type="GO" id="GO:0044208">
    <property type="term" value="P:'de novo' AMP biosynthetic process"/>
    <property type="evidence" value="ECO:0007669"/>
    <property type="project" value="TreeGrafter"/>
</dbReference>
<dbReference type="InterPro" id="IPR004769">
    <property type="entry name" value="Pur_lyase"/>
</dbReference>
<dbReference type="SMART" id="SM00998">
    <property type="entry name" value="ADSL_C"/>
    <property type="match status" value="1"/>
</dbReference>
<dbReference type="PANTHER" id="PTHR43172:SF1">
    <property type="entry name" value="ADENYLOSUCCINATE LYASE"/>
    <property type="match status" value="1"/>
</dbReference>
<dbReference type="InterPro" id="IPR020557">
    <property type="entry name" value="Fumarate_lyase_CS"/>
</dbReference>